<dbReference type="EMBL" id="JAINUG010000140">
    <property type="protein sequence ID" value="KAJ8393081.1"/>
    <property type="molecule type" value="Genomic_DNA"/>
</dbReference>
<evidence type="ECO:0000313" key="2">
    <source>
        <dbReference type="EMBL" id="KAJ8393081.1"/>
    </source>
</evidence>
<proteinExistence type="predicted"/>
<dbReference type="Proteomes" id="UP001221898">
    <property type="component" value="Unassembled WGS sequence"/>
</dbReference>
<feature type="compositionally biased region" description="Polar residues" evidence="1">
    <location>
        <begin position="89"/>
        <end position="99"/>
    </location>
</feature>
<comment type="caution">
    <text evidence="2">The sequence shown here is derived from an EMBL/GenBank/DDBJ whole genome shotgun (WGS) entry which is preliminary data.</text>
</comment>
<feature type="compositionally biased region" description="Polar residues" evidence="1">
    <location>
        <begin position="36"/>
        <end position="59"/>
    </location>
</feature>
<evidence type="ECO:0000313" key="3">
    <source>
        <dbReference type="Proteomes" id="UP001221898"/>
    </source>
</evidence>
<sequence length="212" mass="23137">MLTAPTWRQAEGPASSRVLDSTPQGEKGPLWWAESVQRSPDGSCGTSGVRQSATLQSQRPAHKQDIPAPITTPRSQTGHPCSNHKAPLTNRTSLLQSQRPAHKQDVPAPITRPRSQTGRPCSNHNAPLTNRTSLQSQRPAHKQDVPAPITTPRSQTGRPCSNHNAPLTNRTSLLCSRCSQRRERNSSPRRRGVKNPERESSDLLGRIGGSIP</sequence>
<dbReference type="AlphaFoldDB" id="A0AAD7S1Q7"/>
<gene>
    <name evidence="2" type="ORF">AAFF_G00067640</name>
</gene>
<name>A0AAD7S1Q7_9TELE</name>
<feature type="compositionally biased region" description="Polar residues" evidence="1">
    <location>
        <begin position="113"/>
        <end position="138"/>
    </location>
</feature>
<keyword evidence="3" id="KW-1185">Reference proteome</keyword>
<feature type="compositionally biased region" description="Polar residues" evidence="1">
    <location>
        <begin position="151"/>
        <end position="178"/>
    </location>
</feature>
<feature type="region of interest" description="Disordered" evidence="1">
    <location>
        <begin position="1"/>
        <end position="212"/>
    </location>
</feature>
<accession>A0AAD7S1Q7</accession>
<reference evidence="2" key="1">
    <citation type="journal article" date="2023" name="Science">
        <title>Genome structures resolve the early diversification of teleost fishes.</title>
        <authorList>
            <person name="Parey E."/>
            <person name="Louis A."/>
            <person name="Montfort J."/>
            <person name="Bouchez O."/>
            <person name="Roques C."/>
            <person name="Iampietro C."/>
            <person name="Lluch J."/>
            <person name="Castinel A."/>
            <person name="Donnadieu C."/>
            <person name="Desvignes T."/>
            <person name="Floi Bucao C."/>
            <person name="Jouanno E."/>
            <person name="Wen M."/>
            <person name="Mejri S."/>
            <person name="Dirks R."/>
            <person name="Jansen H."/>
            <person name="Henkel C."/>
            <person name="Chen W.J."/>
            <person name="Zahm M."/>
            <person name="Cabau C."/>
            <person name="Klopp C."/>
            <person name="Thompson A.W."/>
            <person name="Robinson-Rechavi M."/>
            <person name="Braasch I."/>
            <person name="Lecointre G."/>
            <person name="Bobe J."/>
            <person name="Postlethwait J.H."/>
            <person name="Berthelot C."/>
            <person name="Roest Crollius H."/>
            <person name="Guiguen Y."/>
        </authorList>
    </citation>
    <scope>NUCLEOTIDE SEQUENCE</scope>
    <source>
        <strain evidence="2">NC1722</strain>
    </source>
</reference>
<evidence type="ECO:0000256" key="1">
    <source>
        <dbReference type="SAM" id="MobiDB-lite"/>
    </source>
</evidence>
<organism evidence="2 3">
    <name type="scientific">Aldrovandia affinis</name>
    <dbReference type="NCBI Taxonomy" id="143900"/>
    <lineage>
        <taxon>Eukaryota</taxon>
        <taxon>Metazoa</taxon>
        <taxon>Chordata</taxon>
        <taxon>Craniata</taxon>
        <taxon>Vertebrata</taxon>
        <taxon>Euteleostomi</taxon>
        <taxon>Actinopterygii</taxon>
        <taxon>Neopterygii</taxon>
        <taxon>Teleostei</taxon>
        <taxon>Notacanthiformes</taxon>
        <taxon>Halosauridae</taxon>
        <taxon>Aldrovandia</taxon>
    </lineage>
</organism>
<protein>
    <submittedName>
        <fullName evidence="2">Uncharacterized protein</fullName>
    </submittedName>
</protein>